<reference evidence="2 3" key="1">
    <citation type="submission" date="2019-05" db="EMBL/GenBank/DDBJ databases">
        <authorList>
            <consortium name="Pathogen Informatics"/>
        </authorList>
    </citation>
    <scope>NUCLEOTIDE SEQUENCE [LARGE SCALE GENOMIC DNA]</scope>
    <source>
        <strain evidence="2 3">NCTC11429</strain>
    </source>
</reference>
<reference evidence="1 4" key="2">
    <citation type="submission" date="2024-06" db="EMBL/GenBank/DDBJ databases">
        <title>Soil Sphingobacterium thalpophilum.</title>
        <authorList>
            <person name="Yang J."/>
            <person name="Li J."/>
        </authorList>
    </citation>
    <scope>NUCLEOTIDE SEQUENCE [LARGE SCALE GENOMIC DNA]</scope>
    <source>
        <strain evidence="1 4">22g91tb</strain>
    </source>
</reference>
<name>A0A4U9VE78_9SPHI</name>
<evidence type="ECO:0000313" key="1">
    <source>
        <dbReference type="EMBL" id="MEZ0453767.1"/>
    </source>
</evidence>
<dbReference type="Proteomes" id="UP000308196">
    <property type="component" value="Chromosome"/>
</dbReference>
<dbReference type="AlphaFoldDB" id="A0A4U9VE78"/>
<dbReference type="EMBL" id="JBEOQB010000006">
    <property type="protein sequence ID" value="MEZ0453767.1"/>
    <property type="molecule type" value="Genomic_DNA"/>
</dbReference>
<keyword evidence="4" id="KW-1185">Reference proteome</keyword>
<dbReference type="EMBL" id="LR590484">
    <property type="protein sequence ID" value="VTR43442.1"/>
    <property type="molecule type" value="Genomic_DNA"/>
</dbReference>
<evidence type="ECO:0000313" key="3">
    <source>
        <dbReference type="Proteomes" id="UP000308196"/>
    </source>
</evidence>
<sequence length="169" mass="19511">MWSLLFIRKIDSSYTFLFWFSLPLASFGRQVLEPLLIEMKRFLWNVSAIVLIAFCYKPALAQQSPEGTVNRFIAHYHAGRTDSVYVLFSDRLKNAMSREDTELLLGKMLLQLGKVKSHRLEDKVNAKVVSYRMQFESVLVDMALIMDGHKIDGIRKRQPDSGTVPIDKR</sequence>
<evidence type="ECO:0008006" key="5">
    <source>
        <dbReference type="Google" id="ProtNLM"/>
    </source>
</evidence>
<proteinExistence type="predicted"/>
<dbReference type="GeneID" id="78463561"/>
<evidence type="ECO:0000313" key="4">
    <source>
        <dbReference type="Proteomes" id="UP001566204"/>
    </source>
</evidence>
<organism evidence="2 3">
    <name type="scientific">Sphingobacterium thalpophilum</name>
    <dbReference type="NCBI Taxonomy" id="259"/>
    <lineage>
        <taxon>Bacteria</taxon>
        <taxon>Pseudomonadati</taxon>
        <taxon>Bacteroidota</taxon>
        <taxon>Sphingobacteriia</taxon>
        <taxon>Sphingobacteriales</taxon>
        <taxon>Sphingobacteriaceae</taxon>
        <taxon>Sphingobacterium</taxon>
    </lineage>
</organism>
<dbReference type="RefSeq" id="WP_028072170.1">
    <property type="nucleotide sequence ID" value="NZ_JBEOQA010000002.1"/>
</dbReference>
<dbReference type="KEGG" id="stha:NCTC11429_02864"/>
<accession>A0A4U9VE78</accession>
<gene>
    <name evidence="1" type="ORF">ABTW24_19405</name>
    <name evidence="2" type="ORF">NCTC11429_02864</name>
</gene>
<protein>
    <recommendedName>
        <fullName evidence="5">DUF3887 domain-containing protein</fullName>
    </recommendedName>
</protein>
<dbReference type="Proteomes" id="UP001566204">
    <property type="component" value="Unassembled WGS sequence"/>
</dbReference>
<evidence type="ECO:0000313" key="2">
    <source>
        <dbReference type="EMBL" id="VTR43442.1"/>
    </source>
</evidence>